<protein>
    <recommendedName>
        <fullName evidence="4">Glycosyltransferase RgtA/B/C/D-like domain-containing protein</fullName>
    </recommendedName>
</protein>
<feature type="transmembrane region" description="Helical" evidence="1">
    <location>
        <begin position="159"/>
        <end position="177"/>
    </location>
</feature>
<keyword evidence="3" id="KW-1185">Reference proteome</keyword>
<name>A0ABR7WQ82_9SPHI</name>
<dbReference type="Proteomes" id="UP000606600">
    <property type="component" value="Unassembled WGS sequence"/>
</dbReference>
<feature type="transmembrane region" description="Helical" evidence="1">
    <location>
        <begin position="295"/>
        <end position="315"/>
    </location>
</feature>
<feature type="transmembrane region" description="Helical" evidence="1">
    <location>
        <begin position="90"/>
        <end position="107"/>
    </location>
</feature>
<dbReference type="RefSeq" id="WP_191188099.1">
    <property type="nucleotide sequence ID" value="NZ_JACWMY010000003.1"/>
</dbReference>
<keyword evidence="1" id="KW-0472">Membrane</keyword>
<feature type="transmembrane region" description="Helical" evidence="1">
    <location>
        <begin position="222"/>
        <end position="245"/>
    </location>
</feature>
<reference evidence="2 3" key="1">
    <citation type="submission" date="2020-09" db="EMBL/GenBank/DDBJ databases">
        <title>Novel species of Mucilaginibacter isolated from a glacier on the Tibetan Plateau.</title>
        <authorList>
            <person name="Liu Q."/>
            <person name="Xin Y.-H."/>
        </authorList>
    </citation>
    <scope>NUCLEOTIDE SEQUENCE [LARGE SCALE GENOMIC DNA]</scope>
    <source>
        <strain evidence="2 3">ZT4R22</strain>
    </source>
</reference>
<keyword evidence="1" id="KW-1133">Transmembrane helix</keyword>
<evidence type="ECO:0008006" key="4">
    <source>
        <dbReference type="Google" id="ProtNLM"/>
    </source>
</evidence>
<feature type="transmembrane region" description="Helical" evidence="1">
    <location>
        <begin position="64"/>
        <end position="83"/>
    </location>
</feature>
<feature type="transmembrane region" description="Helical" evidence="1">
    <location>
        <begin position="183"/>
        <end position="201"/>
    </location>
</feature>
<gene>
    <name evidence="2" type="ORF">IDJ77_06330</name>
</gene>
<feature type="transmembrane region" description="Helical" evidence="1">
    <location>
        <begin position="393"/>
        <end position="409"/>
    </location>
</feature>
<sequence length="437" mass="48570">MTYIKPKAVLIALALACIASIAVIIITQSHGILYDEAYFIPNIHLITRTGLTTDFLLKITGSPGPTYAVIHGLFTGITHFSVLGIRLTNFGLFLLLLFFIYLNATLLNAESPITVSANFIFVPIVWVVCGLALTETPTMLCAMVSLYFMLRCFTGNQPLLPRVALAILAGLFLSFAILGRSFFLMVVLAFLACIIVNYLATKFDSHNIKSSKKASIVLNKSGAPLLLSLFLIFSLLLPIRVFMIWGALAPPTETAIVGANNLSLVPWYGLLSFCYCGFVTVILAPKWFVIEKKTIIAACIVSLVFLVVNINKGYFEFAPFLSAAGKFLSPAMFSWYQRAIPALVVFLSFQFLLSSVIRLWENRHDPVFIFIGLTVLFIAFSAIKVKVQFSSRYVAQVVPYFLLLFIPYEKPDWQKVIRVCIGSALGFLSLYFYYHVG</sequence>
<dbReference type="EMBL" id="JACWMY010000003">
    <property type="protein sequence ID" value="MBD1363422.1"/>
    <property type="molecule type" value="Genomic_DNA"/>
</dbReference>
<feature type="transmembrane region" description="Helical" evidence="1">
    <location>
        <begin position="335"/>
        <end position="360"/>
    </location>
</feature>
<feature type="transmembrane region" description="Helical" evidence="1">
    <location>
        <begin position="416"/>
        <end position="434"/>
    </location>
</feature>
<feature type="transmembrane region" description="Helical" evidence="1">
    <location>
        <begin position="119"/>
        <end position="147"/>
    </location>
</feature>
<accession>A0ABR7WQ82</accession>
<evidence type="ECO:0000313" key="2">
    <source>
        <dbReference type="EMBL" id="MBD1363422.1"/>
    </source>
</evidence>
<proteinExistence type="predicted"/>
<organism evidence="2 3">
    <name type="scientific">Mucilaginibacter pankratovii</name>
    <dbReference type="NCBI Taxonomy" id="2772110"/>
    <lineage>
        <taxon>Bacteria</taxon>
        <taxon>Pseudomonadati</taxon>
        <taxon>Bacteroidota</taxon>
        <taxon>Sphingobacteriia</taxon>
        <taxon>Sphingobacteriales</taxon>
        <taxon>Sphingobacteriaceae</taxon>
        <taxon>Mucilaginibacter</taxon>
    </lineage>
</organism>
<feature type="transmembrane region" description="Helical" evidence="1">
    <location>
        <begin position="265"/>
        <end position="283"/>
    </location>
</feature>
<feature type="transmembrane region" description="Helical" evidence="1">
    <location>
        <begin position="367"/>
        <end position="387"/>
    </location>
</feature>
<evidence type="ECO:0000256" key="1">
    <source>
        <dbReference type="SAM" id="Phobius"/>
    </source>
</evidence>
<evidence type="ECO:0000313" key="3">
    <source>
        <dbReference type="Proteomes" id="UP000606600"/>
    </source>
</evidence>
<comment type="caution">
    <text evidence="2">The sequence shown here is derived from an EMBL/GenBank/DDBJ whole genome shotgun (WGS) entry which is preliminary data.</text>
</comment>
<keyword evidence="1" id="KW-0812">Transmembrane</keyword>